<dbReference type="EMBL" id="JBHSNM010000001">
    <property type="protein sequence ID" value="MFC5568840.1"/>
    <property type="molecule type" value="Genomic_DNA"/>
</dbReference>
<dbReference type="InterPro" id="IPR041486">
    <property type="entry name" value="ThsA_STALD"/>
</dbReference>
<comment type="caution">
    <text evidence="2">The sequence shown here is derived from an EMBL/GenBank/DDBJ whole genome shotgun (WGS) entry which is preliminary data.</text>
</comment>
<dbReference type="RefSeq" id="WP_386752543.1">
    <property type="nucleotide sequence ID" value="NZ_JBHSNM010000001.1"/>
</dbReference>
<evidence type="ECO:0000259" key="1">
    <source>
        <dbReference type="Pfam" id="PF18185"/>
    </source>
</evidence>
<proteinExistence type="predicted"/>
<gene>
    <name evidence="2" type="ORF">ACFPN1_02015</name>
</gene>
<sequence length="484" mass="52828">MNVRMRFIAEYTEALLDGTAAAFVGAGASAAAGYPDWKQLLRDIGDELELRVDDVTDLAALAQWSIQKAGGSRSRVQQVIDREIGRQRPVPSSLQTLVRLPLRHYWTTNYDELIERALAEAGRPYRVRATQADLSTRHVPGAAVVYKMHGTVSDLSSVVISTDDYELYRRERGAFLPLLQAQLTSRTFLFVGMSLTDPNVRQVLGAIRHAFGTSPPQHFAIARAPKRGEDESEAAFQARERQHQYWAKDLMRYGLTVIEVAEYGEIDDLLAALGRSVARRRLWISGSWPWPDAEGERGADTVDRIARALGQTAAELGLTLVSGNGQLIGSSSVGAFLETLQQSGAWDLERRLIARPFPQPGPTLNVGRDQWTALRREMAGLSGTVVFIGGLKRDDSRLVEADGVFEEYELARAAGAYLLPIGATGGAAAEIAKRLHGSPLPSDGPRAQRPSDAMLEALADRDASPESIIDRAKGAVRHALNLGA</sequence>
<dbReference type="Proteomes" id="UP001596036">
    <property type="component" value="Unassembled WGS sequence"/>
</dbReference>
<evidence type="ECO:0000313" key="3">
    <source>
        <dbReference type="Proteomes" id="UP001596036"/>
    </source>
</evidence>
<reference evidence="3" key="1">
    <citation type="journal article" date="2019" name="Int. J. Syst. Evol. Microbiol.">
        <title>The Global Catalogue of Microorganisms (GCM) 10K type strain sequencing project: providing services to taxonomists for standard genome sequencing and annotation.</title>
        <authorList>
            <consortium name="The Broad Institute Genomics Platform"/>
            <consortium name="The Broad Institute Genome Sequencing Center for Infectious Disease"/>
            <person name="Wu L."/>
            <person name="Ma J."/>
        </authorList>
    </citation>
    <scope>NUCLEOTIDE SEQUENCE [LARGE SCALE GENOMIC DNA]</scope>
    <source>
        <strain evidence="3">KACC 11407</strain>
    </source>
</reference>
<feature type="domain" description="NAD(+) hydrolase ThsA Sir2/TIR-associating SLOG" evidence="1">
    <location>
        <begin position="265"/>
        <end position="471"/>
    </location>
</feature>
<accession>A0ABW0SIT3</accession>
<name>A0ABW0SIT3_9GAMM</name>
<protein>
    <submittedName>
        <fullName evidence="2">SIR2 family protein</fullName>
    </submittedName>
</protein>
<dbReference type="SUPFAM" id="SSF52467">
    <property type="entry name" value="DHS-like NAD/FAD-binding domain"/>
    <property type="match status" value="1"/>
</dbReference>
<organism evidence="2 3">
    <name type="scientific">Lysobacter yangpyeongensis</name>
    <dbReference type="NCBI Taxonomy" id="346182"/>
    <lineage>
        <taxon>Bacteria</taxon>
        <taxon>Pseudomonadati</taxon>
        <taxon>Pseudomonadota</taxon>
        <taxon>Gammaproteobacteria</taxon>
        <taxon>Lysobacterales</taxon>
        <taxon>Lysobacteraceae</taxon>
        <taxon>Lysobacter</taxon>
    </lineage>
</organism>
<dbReference type="Pfam" id="PF13289">
    <property type="entry name" value="SIR2_2"/>
    <property type="match status" value="1"/>
</dbReference>
<evidence type="ECO:0000313" key="2">
    <source>
        <dbReference type="EMBL" id="MFC5568840.1"/>
    </source>
</evidence>
<dbReference type="InterPro" id="IPR029035">
    <property type="entry name" value="DHS-like_NAD/FAD-binding_dom"/>
</dbReference>
<dbReference type="Pfam" id="PF18185">
    <property type="entry name" value="STALD"/>
    <property type="match status" value="1"/>
</dbReference>
<keyword evidence="3" id="KW-1185">Reference proteome</keyword>